<dbReference type="AlphaFoldDB" id="A0A1G4BD82"/>
<accession>A0A1G4BD82</accession>
<dbReference type="EMBL" id="MJBS01000037">
    <property type="protein sequence ID" value="OHE99389.1"/>
    <property type="molecule type" value="Genomic_DNA"/>
</dbReference>
<reference evidence="2 3" key="1">
    <citation type="submission" date="2016-09" db="EMBL/GenBank/DDBJ databases">
        <authorList>
            <person name="Capua I."/>
            <person name="De Benedictis P."/>
            <person name="Joannis T."/>
            <person name="Lombin L.H."/>
            <person name="Cattoli G."/>
        </authorList>
    </citation>
    <scope>NUCLEOTIDE SEQUENCE [LARGE SCALE GENOMIC DNA]</scope>
    <source>
        <strain evidence="2 3">IMI 309357</strain>
    </source>
</reference>
<evidence type="ECO:0000313" key="2">
    <source>
        <dbReference type="EMBL" id="OHE99389.1"/>
    </source>
</evidence>
<organism evidence="2 3">
    <name type="scientific">Colletotrichum orchidophilum</name>
    <dbReference type="NCBI Taxonomy" id="1209926"/>
    <lineage>
        <taxon>Eukaryota</taxon>
        <taxon>Fungi</taxon>
        <taxon>Dikarya</taxon>
        <taxon>Ascomycota</taxon>
        <taxon>Pezizomycotina</taxon>
        <taxon>Sordariomycetes</taxon>
        <taxon>Hypocreomycetidae</taxon>
        <taxon>Glomerellales</taxon>
        <taxon>Glomerellaceae</taxon>
        <taxon>Colletotrichum</taxon>
    </lineage>
</organism>
<dbReference type="RefSeq" id="XP_022476538.1">
    <property type="nucleotide sequence ID" value="XM_022617073.1"/>
</dbReference>
<feature type="region of interest" description="Disordered" evidence="1">
    <location>
        <begin position="31"/>
        <end position="104"/>
    </location>
</feature>
<evidence type="ECO:0000256" key="1">
    <source>
        <dbReference type="SAM" id="MobiDB-lite"/>
    </source>
</evidence>
<keyword evidence="3" id="KW-1185">Reference proteome</keyword>
<dbReference type="Proteomes" id="UP000176998">
    <property type="component" value="Unassembled WGS sequence"/>
</dbReference>
<sequence>MDLGEQTSSAPAPQPRLQFISSHQIQGFACRATTKGPPPTIPISRAPAPGLHTNRNADDLPLGNHIPHGRDSDEGFKRRVQDEPRKAWMNPGRGAGDPWFPERNPMLPSFNLPCGRSSSHHHPSPKS</sequence>
<proteinExistence type="predicted"/>
<protein>
    <submittedName>
        <fullName evidence="2">Uncharacterized protein</fullName>
    </submittedName>
</protein>
<evidence type="ECO:0000313" key="3">
    <source>
        <dbReference type="Proteomes" id="UP000176998"/>
    </source>
</evidence>
<feature type="compositionally biased region" description="Basic and acidic residues" evidence="1">
    <location>
        <begin position="68"/>
        <end position="86"/>
    </location>
</feature>
<dbReference type="GeneID" id="34558583"/>
<comment type="caution">
    <text evidence="2">The sequence shown here is derived from an EMBL/GenBank/DDBJ whole genome shotgun (WGS) entry which is preliminary data.</text>
</comment>
<gene>
    <name evidence="2" type="ORF">CORC01_05430</name>
</gene>
<name>A0A1G4BD82_9PEZI</name>